<keyword evidence="3" id="KW-1185">Reference proteome</keyword>
<name>A0A7T8KH12_CALRO</name>
<sequence length="113" mass="12370">MKALEEAYGDLVRMATDLIAPAPASKKPTEVVQDLLDFLDMEETLKKADVSIGDILAQQKLLAMLPPAYKADEEWPKWVESALRDQAKAAAAANRASSCRQTPTSGHYIRGRA</sequence>
<dbReference type="Proteomes" id="UP000595437">
    <property type="component" value="Chromosome 1"/>
</dbReference>
<feature type="region of interest" description="Disordered" evidence="1">
    <location>
        <begin position="92"/>
        <end position="113"/>
    </location>
</feature>
<reference evidence="3" key="1">
    <citation type="submission" date="2021-01" db="EMBL/GenBank/DDBJ databases">
        <title>Caligus Genome Assembly.</title>
        <authorList>
            <person name="Gallardo-Escarate C."/>
        </authorList>
    </citation>
    <scope>NUCLEOTIDE SEQUENCE [LARGE SCALE GENOMIC DNA]</scope>
</reference>
<gene>
    <name evidence="2" type="ORF">FKW44_000198</name>
</gene>
<dbReference type="EMBL" id="CP045890">
    <property type="protein sequence ID" value="QQP55756.1"/>
    <property type="molecule type" value="Genomic_DNA"/>
</dbReference>
<protein>
    <submittedName>
        <fullName evidence="2">Uncharacterized protein</fullName>
    </submittedName>
</protein>
<evidence type="ECO:0000313" key="3">
    <source>
        <dbReference type="Proteomes" id="UP000595437"/>
    </source>
</evidence>
<organism evidence="2 3">
    <name type="scientific">Caligus rogercresseyi</name>
    <name type="common">Sea louse</name>
    <dbReference type="NCBI Taxonomy" id="217165"/>
    <lineage>
        <taxon>Eukaryota</taxon>
        <taxon>Metazoa</taxon>
        <taxon>Ecdysozoa</taxon>
        <taxon>Arthropoda</taxon>
        <taxon>Crustacea</taxon>
        <taxon>Multicrustacea</taxon>
        <taxon>Hexanauplia</taxon>
        <taxon>Copepoda</taxon>
        <taxon>Siphonostomatoida</taxon>
        <taxon>Caligidae</taxon>
        <taxon>Caligus</taxon>
    </lineage>
</organism>
<proteinExistence type="predicted"/>
<accession>A0A7T8KH12</accession>
<evidence type="ECO:0000313" key="2">
    <source>
        <dbReference type="EMBL" id="QQP55756.1"/>
    </source>
</evidence>
<evidence type="ECO:0000256" key="1">
    <source>
        <dbReference type="SAM" id="MobiDB-lite"/>
    </source>
</evidence>
<dbReference type="AlphaFoldDB" id="A0A7T8KH12"/>